<dbReference type="OMA" id="RCRDGTN"/>
<evidence type="ECO:0000256" key="6">
    <source>
        <dbReference type="ARBA" id="ARBA00045869"/>
    </source>
</evidence>
<dbReference type="InterPro" id="IPR001279">
    <property type="entry name" value="Metallo-B-lactamas"/>
</dbReference>
<evidence type="ECO:0000256" key="4">
    <source>
        <dbReference type="ARBA" id="ARBA00032988"/>
    </source>
</evidence>
<name>E2C9B9_HARSA</name>
<dbReference type="EMBL" id="GL453806">
    <property type="protein sequence ID" value="EFN75464.1"/>
    <property type="molecule type" value="Genomic_DNA"/>
</dbReference>
<comment type="subunit">
    <text evidence="2">Homodimer.</text>
</comment>
<dbReference type="Gene3D" id="3.60.15.10">
    <property type="entry name" value="Ribonuclease Z/Hydroxyacylglutathione hydrolase-like"/>
    <property type="match status" value="1"/>
</dbReference>
<dbReference type="KEGG" id="hst:105191345"/>
<dbReference type="Proteomes" id="UP000008237">
    <property type="component" value="Unassembled WGS sequence"/>
</dbReference>
<dbReference type="FunCoup" id="E2C9B9">
    <property type="interactions" value="16"/>
</dbReference>
<sequence>MCEVMVLFDGYSKRLNETTMDANCSCTLIKGPKLIIVDTMTAWDREKLLNALAQHNVSPTDVDYVVCTHGHSDHIGNNNLFTNAEHIVGFTVHHGTMFFEKNIIAEDYELCPGVKVIATPGHTAEDVTVIVETIRNGEKTCFAITGDLFEKEEDILSPHIWRSVGAPELLESQYMMRQYVINLADFIIPGHGPMFRVTDDIRKIINSQQPSQ</sequence>
<feature type="domain" description="Metallo-beta-lactamase" evidence="7">
    <location>
        <begin position="23"/>
        <end position="191"/>
    </location>
</feature>
<comment type="subcellular location">
    <subcellularLocation>
        <location evidence="1">Cytoplasm</location>
        <location evidence="1">Cytosol</location>
    </subcellularLocation>
</comment>
<evidence type="ECO:0000259" key="7">
    <source>
        <dbReference type="SMART" id="SM00849"/>
    </source>
</evidence>
<evidence type="ECO:0000313" key="9">
    <source>
        <dbReference type="Proteomes" id="UP000008237"/>
    </source>
</evidence>
<dbReference type="Pfam" id="PF00753">
    <property type="entry name" value="Lactamase_B"/>
    <property type="match status" value="1"/>
</dbReference>
<evidence type="ECO:0000256" key="5">
    <source>
        <dbReference type="ARBA" id="ARBA00044690"/>
    </source>
</evidence>
<dbReference type="PhylomeDB" id="E2C9B9"/>
<protein>
    <recommendedName>
        <fullName evidence="3">Metallo-beta-lactamase domain-containing protein 1</fullName>
    </recommendedName>
    <alternativeName>
        <fullName evidence="4">Endoribonuclease MBLAC1</fullName>
    </alternativeName>
</protein>
<dbReference type="STRING" id="610380.E2C9B9"/>
<dbReference type="GO" id="GO:0005829">
    <property type="term" value="C:cytosol"/>
    <property type="evidence" value="ECO:0007669"/>
    <property type="project" value="UniProtKB-SubCell"/>
</dbReference>
<dbReference type="AlphaFoldDB" id="E2C9B9"/>
<dbReference type="PANTHER" id="PTHR23200:SF48">
    <property type="entry name" value="METALLO-BETA-LACTAMASE DOMAIN-CONTAINING PROTEIN 1"/>
    <property type="match status" value="1"/>
</dbReference>
<gene>
    <name evidence="8" type="ORF">EAI_06901</name>
</gene>
<comment type="function">
    <text evidence="6">Endoribonuclease that catalyzes the hydrolysis of histone-coding pre-mRNA 3'-end. Involved in histone pre-mRNA processing during the S-phase of the cell cycle, which is required for entering/progressing through S-phase. Cleaves histone pre-mRNA at a major and a minor cleavage site after the 5'-ACCCA-3' and the 5'-ACCCACA-3' sequence, respectively, and located downstream of the stem-loop. May require the presence of the HDE element located at the histone pre-RNA 3'-end to avoid non-specific cleavage.</text>
</comment>
<dbReference type="OrthoDB" id="10250730at2759"/>
<dbReference type="SMART" id="SM00849">
    <property type="entry name" value="Lactamase_B"/>
    <property type="match status" value="1"/>
</dbReference>
<evidence type="ECO:0000256" key="3">
    <source>
        <dbReference type="ARBA" id="ARBA00014856"/>
    </source>
</evidence>
<keyword evidence="9" id="KW-1185">Reference proteome</keyword>
<comment type="catalytic activity">
    <reaction evidence="5">
        <text>a ribonucleotidyl-ribonucleotide-RNA + H2O = a 3'-end ribonucleotide-RNA + a 5'-end 5'-phospho-ribonucleoside-RNA + H(+)</text>
        <dbReference type="Rhea" id="RHEA:68096"/>
        <dbReference type="Rhea" id="RHEA-COMP:15179"/>
        <dbReference type="Rhea" id="RHEA-COMP:17355"/>
        <dbReference type="Rhea" id="RHEA-COMP:17428"/>
        <dbReference type="ChEBI" id="CHEBI:15377"/>
        <dbReference type="ChEBI" id="CHEBI:15378"/>
        <dbReference type="ChEBI" id="CHEBI:74896"/>
        <dbReference type="ChEBI" id="CHEBI:138282"/>
        <dbReference type="ChEBI" id="CHEBI:173118"/>
    </reaction>
    <physiologicalReaction direction="left-to-right" evidence="5">
        <dbReference type="Rhea" id="RHEA:68097"/>
    </physiologicalReaction>
</comment>
<accession>E2C9B9</accession>
<dbReference type="InterPro" id="IPR036866">
    <property type="entry name" value="RibonucZ/Hydroxyglut_hydro"/>
</dbReference>
<dbReference type="CDD" id="cd07711">
    <property type="entry name" value="MBLAC1-like_MBL-fold"/>
    <property type="match status" value="1"/>
</dbReference>
<proteinExistence type="predicted"/>
<organism evidence="9">
    <name type="scientific">Harpegnathos saltator</name>
    <name type="common">Jerdon's jumping ant</name>
    <dbReference type="NCBI Taxonomy" id="610380"/>
    <lineage>
        <taxon>Eukaryota</taxon>
        <taxon>Metazoa</taxon>
        <taxon>Ecdysozoa</taxon>
        <taxon>Arthropoda</taxon>
        <taxon>Hexapoda</taxon>
        <taxon>Insecta</taxon>
        <taxon>Pterygota</taxon>
        <taxon>Neoptera</taxon>
        <taxon>Endopterygota</taxon>
        <taxon>Hymenoptera</taxon>
        <taxon>Apocrita</taxon>
        <taxon>Aculeata</taxon>
        <taxon>Formicoidea</taxon>
        <taxon>Formicidae</taxon>
        <taxon>Ponerinae</taxon>
        <taxon>Ponerini</taxon>
        <taxon>Harpegnathos</taxon>
    </lineage>
</organism>
<evidence type="ECO:0000313" key="8">
    <source>
        <dbReference type="EMBL" id="EFN75464.1"/>
    </source>
</evidence>
<reference evidence="8 9" key="1">
    <citation type="journal article" date="2010" name="Science">
        <title>Genomic comparison of the ants Camponotus floridanus and Harpegnathos saltator.</title>
        <authorList>
            <person name="Bonasio R."/>
            <person name="Zhang G."/>
            <person name="Ye C."/>
            <person name="Mutti N.S."/>
            <person name="Fang X."/>
            <person name="Qin N."/>
            <person name="Donahue G."/>
            <person name="Yang P."/>
            <person name="Li Q."/>
            <person name="Li C."/>
            <person name="Zhang P."/>
            <person name="Huang Z."/>
            <person name="Berger S.L."/>
            <person name="Reinberg D."/>
            <person name="Wang J."/>
            <person name="Liebig J."/>
        </authorList>
    </citation>
    <scope>NUCLEOTIDE SEQUENCE [LARGE SCALE GENOMIC DNA]</scope>
    <source>
        <strain evidence="8 9">R22 G/1</strain>
    </source>
</reference>
<dbReference type="InterPro" id="IPR039344">
    <property type="entry name" value="MBLAC1"/>
</dbReference>
<dbReference type="GO" id="GO:0031123">
    <property type="term" value="P:RNA 3'-end processing"/>
    <property type="evidence" value="ECO:0007669"/>
    <property type="project" value="UniProtKB-ARBA"/>
</dbReference>
<evidence type="ECO:0000256" key="1">
    <source>
        <dbReference type="ARBA" id="ARBA00004514"/>
    </source>
</evidence>
<dbReference type="InParanoid" id="E2C9B9"/>
<dbReference type="PANTHER" id="PTHR23200">
    <property type="entry name" value="METALLO-BETA-LACTAMASE DOMAIN-CONTAINING PROTEIN 1"/>
    <property type="match status" value="1"/>
</dbReference>
<evidence type="ECO:0000256" key="2">
    <source>
        <dbReference type="ARBA" id="ARBA00011738"/>
    </source>
</evidence>
<dbReference type="SUPFAM" id="SSF56281">
    <property type="entry name" value="Metallo-hydrolase/oxidoreductase"/>
    <property type="match status" value="1"/>
</dbReference>